<evidence type="ECO:0000313" key="1">
    <source>
        <dbReference type="EMBL" id="KAF6109738.1"/>
    </source>
</evidence>
<protein>
    <submittedName>
        <fullName evidence="1">Uncharacterized protein</fullName>
    </submittedName>
</protein>
<sequence>MSGVSALGAGRRATGGLGIPFVSTFLLWLQPFPPLRPLPSPTAGKTWVLFQKLVLQHPWLQPPRSWRRQALGDFLQDSVPSLFLRLLHYLVPSLEQPRNNWKEVFGEGPFGSFPLHNVRITRRNCYVFIELCCYQ</sequence>
<gene>
    <name evidence="1" type="ORF">HJG60_010946</name>
</gene>
<comment type="caution">
    <text evidence="1">The sequence shown here is derived from an EMBL/GenBank/DDBJ whole genome shotgun (WGS) entry which is preliminary data.</text>
</comment>
<dbReference type="EMBL" id="JABVXQ010000005">
    <property type="protein sequence ID" value="KAF6109738.1"/>
    <property type="molecule type" value="Genomic_DNA"/>
</dbReference>
<reference evidence="1 2" key="1">
    <citation type="journal article" date="2020" name="Nature">
        <title>Six reference-quality genomes reveal evolution of bat adaptations.</title>
        <authorList>
            <person name="Jebb D."/>
            <person name="Huang Z."/>
            <person name="Pippel M."/>
            <person name="Hughes G.M."/>
            <person name="Lavrichenko K."/>
            <person name="Devanna P."/>
            <person name="Winkler S."/>
            <person name="Jermiin L.S."/>
            <person name="Skirmuntt E.C."/>
            <person name="Katzourakis A."/>
            <person name="Burkitt-Gray L."/>
            <person name="Ray D.A."/>
            <person name="Sullivan K.A.M."/>
            <person name="Roscito J.G."/>
            <person name="Kirilenko B.M."/>
            <person name="Davalos L.M."/>
            <person name="Corthals A.P."/>
            <person name="Power M.L."/>
            <person name="Jones G."/>
            <person name="Ransome R.D."/>
            <person name="Dechmann D.K.N."/>
            <person name="Locatelli A.G."/>
            <person name="Puechmaille S.J."/>
            <person name="Fedrigo O."/>
            <person name="Jarvis E.D."/>
            <person name="Hiller M."/>
            <person name="Vernes S.C."/>
            <person name="Myers E.W."/>
            <person name="Teeling E.C."/>
        </authorList>
    </citation>
    <scope>NUCLEOTIDE SEQUENCE [LARGE SCALE GENOMIC DNA]</scope>
    <source>
        <strain evidence="1">Bat1K_MPI-CBG_1</strain>
    </source>
</reference>
<name>A0A834AEX5_9CHIR</name>
<accession>A0A834AEX5</accession>
<dbReference type="Proteomes" id="UP000664940">
    <property type="component" value="Unassembled WGS sequence"/>
</dbReference>
<dbReference type="AlphaFoldDB" id="A0A834AEX5"/>
<evidence type="ECO:0000313" key="2">
    <source>
        <dbReference type="Proteomes" id="UP000664940"/>
    </source>
</evidence>
<organism evidence="1 2">
    <name type="scientific">Phyllostomus discolor</name>
    <name type="common">pale spear-nosed bat</name>
    <dbReference type="NCBI Taxonomy" id="89673"/>
    <lineage>
        <taxon>Eukaryota</taxon>
        <taxon>Metazoa</taxon>
        <taxon>Chordata</taxon>
        <taxon>Craniata</taxon>
        <taxon>Vertebrata</taxon>
        <taxon>Euteleostomi</taxon>
        <taxon>Mammalia</taxon>
        <taxon>Eutheria</taxon>
        <taxon>Laurasiatheria</taxon>
        <taxon>Chiroptera</taxon>
        <taxon>Yangochiroptera</taxon>
        <taxon>Phyllostomidae</taxon>
        <taxon>Phyllostominae</taxon>
        <taxon>Phyllostomus</taxon>
    </lineage>
</organism>
<proteinExistence type="predicted"/>